<dbReference type="SUPFAM" id="SSF50494">
    <property type="entry name" value="Trypsin-like serine proteases"/>
    <property type="match status" value="1"/>
</dbReference>
<name>A0AAU8JGQ9_9CYAN</name>
<dbReference type="Gene3D" id="2.40.10.10">
    <property type="entry name" value="Trypsin-like serine proteases"/>
    <property type="match status" value="2"/>
</dbReference>
<dbReference type="InterPro" id="IPR009003">
    <property type="entry name" value="Peptidase_S1_PA"/>
</dbReference>
<keyword evidence="1" id="KW-0645">Protease</keyword>
<gene>
    <name evidence="1" type="ORF">ABWT76_001247</name>
</gene>
<dbReference type="GO" id="GO:0008233">
    <property type="term" value="F:peptidase activity"/>
    <property type="evidence" value="ECO:0007669"/>
    <property type="project" value="UniProtKB-KW"/>
</dbReference>
<dbReference type="GO" id="GO:0006508">
    <property type="term" value="P:proteolysis"/>
    <property type="evidence" value="ECO:0007669"/>
    <property type="project" value="UniProtKB-KW"/>
</dbReference>
<reference evidence="1" key="1">
    <citation type="submission" date="2024-07" db="EMBL/GenBank/DDBJ databases">
        <authorList>
            <person name="Kim Y.J."/>
            <person name="Jeong J.Y."/>
        </authorList>
    </citation>
    <scope>NUCLEOTIDE SEQUENCE</scope>
    <source>
        <strain evidence="1">GIHE-MW2</strain>
    </source>
</reference>
<evidence type="ECO:0000313" key="1">
    <source>
        <dbReference type="EMBL" id="XCM38398.1"/>
    </source>
</evidence>
<dbReference type="EMBL" id="CP159837">
    <property type="protein sequence ID" value="XCM38398.1"/>
    <property type="molecule type" value="Genomic_DNA"/>
</dbReference>
<protein>
    <submittedName>
        <fullName evidence="1">Serine protease</fullName>
    </submittedName>
</protein>
<dbReference type="Pfam" id="PF13365">
    <property type="entry name" value="Trypsin_2"/>
    <property type="match status" value="1"/>
</dbReference>
<dbReference type="RefSeq" id="WP_054468218.1">
    <property type="nucleotide sequence ID" value="NZ_CP159837.1"/>
</dbReference>
<dbReference type="InterPro" id="IPR043504">
    <property type="entry name" value="Peptidase_S1_PA_chymotrypsin"/>
</dbReference>
<dbReference type="AlphaFoldDB" id="A0AAU8JGQ9"/>
<proteinExistence type="predicted"/>
<accession>A0AAU8JGQ9</accession>
<organism evidence="1">
    <name type="scientific">Planktothricoides raciborskii GIHE-MW2</name>
    <dbReference type="NCBI Taxonomy" id="2792601"/>
    <lineage>
        <taxon>Bacteria</taxon>
        <taxon>Bacillati</taxon>
        <taxon>Cyanobacteriota</taxon>
        <taxon>Cyanophyceae</taxon>
        <taxon>Oscillatoriophycideae</taxon>
        <taxon>Oscillatoriales</taxon>
        <taxon>Oscillatoriaceae</taxon>
        <taxon>Planktothricoides</taxon>
    </lineage>
</organism>
<keyword evidence="1" id="KW-0378">Hydrolase</keyword>
<sequence length="258" mass="28226">MNRRIKTIALGISLMLCLIFLADMRHFSIARENLSSPERNPAIVSAIAHQLTVRLIGDYAAGSGVIIGHQGSTYQVLTCDHVIALDPRAVFQVLTSDGAGYSAVRSDRFYFGDLDLAVVEFTSDRPYPVATLSPDQNLSLMEPIYVAGFPNSQQNLDKLESTLDLGIQPYFISSGVISLLLNQPLEQGYQIGITNEVYIGMSGGPVFNQEGKLMGIIGRTKYAFGGVDAYRFADGSKPSPRLFEQMRSASWAIPIKKI</sequence>